<name>A0A8J4YGK8_CHIOP</name>
<organism evidence="1 2">
    <name type="scientific">Chionoecetes opilio</name>
    <name type="common">Atlantic snow crab</name>
    <name type="synonym">Cancer opilio</name>
    <dbReference type="NCBI Taxonomy" id="41210"/>
    <lineage>
        <taxon>Eukaryota</taxon>
        <taxon>Metazoa</taxon>
        <taxon>Ecdysozoa</taxon>
        <taxon>Arthropoda</taxon>
        <taxon>Crustacea</taxon>
        <taxon>Multicrustacea</taxon>
        <taxon>Malacostraca</taxon>
        <taxon>Eumalacostraca</taxon>
        <taxon>Eucarida</taxon>
        <taxon>Decapoda</taxon>
        <taxon>Pleocyemata</taxon>
        <taxon>Brachyura</taxon>
        <taxon>Eubrachyura</taxon>
        <taxon>Majoidea</taxon>
        <taxon>Majidae</taxon>
        <taxon>Chionoecetes</taxon>
    </lineage>
</organism>
<protein>
    <submittedName>
        <fullName evidence="1">Uncharacterized protein</fullName>
    </submittedName>
</protein>
<sequence length="155" mass="16875">METVGSNTETRHGTLKTGGTGEWCLRNNLPNPYRQTAHMCGAWHYCQRACSCRGSSPEPSPSQTSNLARAYPSSSRRIWPLIRPAASSAICPIRVAFCLTINKCQGPNQEHVGSLLWPQPVFSTTATLRQPGPRVCCADAVEVLARPVGITRNVV</sequence>
<evidence type="ECO:0000313" key="2">
    <source>
        <dbReference type="Proteomes" id="UP000770661"/>
    </source>
</evidence>
<dbReference type="Proteomes" id="UP000770661">
    <property type="component" value="Unassembled WGS sequence"/>
</dbReference>
<comment type="caution">
    <text evidence="1">The sequence shown here is derived from an EMBL/GenBank/DDBJ whole genome shotgun (WGS) entry which is preliminary data.</text>
</comment>
<proteinExistence type="predicted"/>
<dbReference type="OrthoDB" id="272985at2759"/>
<keyword evidence="2" id="KW-1185">Reference proteome</keyword>
<gene>
    <name evidence="1" type="ORF">GWK47_000373</name>
</gene>
<accession>A0A8J4YGK8</accession>
<dbReference type="EMBL" id="JACEEZ010003114">
    <property type="protein sequence ID" value="KAG0727643.1"/>
    <property type="molecule type" value="Genomic_DNA"/>
</dbReference>
<evidence type="ECO:0000313" key="1">
    <source>
        <dbReference type="EMBL" id="KAG0727643.1"/>
    </source>
</evidence>
<dbReference type="AlphaFoldDB" id="A0A8J4YGK8"/>
<reference evidence="1" key="1">
    <citation type="submission" date="2020-07" db="EMBL/GenBank/DDBJ databases">
        <title>The High-quality genome of the commercially important snow crab, Chionoecetes opilio.</title>
        <authorList>
            <person name="Jeong J.-H."/>
            <person name="Ryu S."/>
        </authorList>
    </citation>
    <scope>NUCLEOTIDE SEQUENCE</scope>
    <source>
        <strain evidence="1">MADBK_172401_WGS</strain>
        <tissue evidence="1">Digestive gland</tissue>
    </source>
</reference>